<keyword evidence="3" id="KW-1185">Reference proteome</keyword>
<reference evidence="3" key="1">
    <citation type="submission" date="2014-08" db="EMBL/GenBank/DDBJ databases">
        <authorList>
            <person name="Moulin L."/>
        </authorList>
    </citation>
    <scope>NUCLEOTIDE SEQUENCE [LARGE SCALE GENOMIC DNA]</scope>
</reference>
<feature type="region of interest" description="Disordered" evidence="1">
    <location>
        <begin position="81"/>
        <end position="101"/>
    </location>
</feature>
<evidence type="ECO:0000256" key="1">
    <source>
        <dbReference type="SAM" id="MobiDB-lite"/>
    </source>
</evidence>
<sequence>MSIVACSRFLPRLNMGPQMAANSTAKLCTTLHLPAVFVLMSRHHAADCLHSILQCLLVMRQGTKNIPIEAKDFSAGCEKRESEPHWFGKTSTAREHQPHAK</sequence>
<protein>
    <submittedName>
        <fullName evidence="2">Uncharacterized protein</fullName>
    </submittedName>
</protein>
<dbReference type="EMBL" id="CCMZ01000020">
    <property type="protein sequence ID" value="CDX18256.1"/>
    <property type="molecule type" value="Genomic_DNA"/>
</dbReference>
<proteinExistence type="predicted"/>
<evidence type="ECO:0000313" key="3">
    <source>
        <dbReference type="Proteomes" id="UP000045285"/>
    </source>
</evidence>
<evidence type="ECO:0000313" key="2">
    <source>
        <dbReference type="EMBL" id="CDX18256.1"/>
    </source>
</evidence>
<organism evidence="2 3">
    <name type="scientific">Mesorhizobium plurifarium</name>
    <dbReference type="NCBI Taxonomy" id="69974"/>
    <lineage>
        <taxon>Bacteria</taxon>
        <taxon>Pseudomonadati</taxon>
        <taxon>Pseudomonadota</taxon>
        <taxon>Alphaproteobacteria</taxon>
        <taxon>Hyphomicrobiales</taxon>
        <taxon>Phyllobacteriaceae</taxon>
        <taxon>Mesorhizobium</taxon>
    </lineage>
</organism>
<dbReference type="AlphaFoldDB" id="A0A090DU98"/>
<gene>
    <name evidence="2" type="ORF">MPL3356_270030</name>
</gene>
<dbReference type="Proteomes" id="UP000045285">
    <property type="component" value="Unassembled WGS sequence"/>
</dbReference>
<name>A0A090DU98_MESPL</name>
<accession>A0A090DU98</accession>